<evidence type="ECO:0000259" key="1">
    <source>
        <dbReference type="Pfam" id="PF04264"/>
    </source>
</evidence>
<dbReference type="Gene3D" id="2.40.128.110">
    <property type="entry name" value="Lipid/polyisoprenoid-binding, YceI-like"/>
    <property type="match status" value="1"/>
</dbReference>
<dbReference type="EMBL" id="VMRJ01000003">
    <property type="protein sequence ID" value="TVT40494.1"/>
    <property type="molecule type" value="Genomic_DNA"/>
</dbReference>
<dbReference type="InterPro" id="IPR036761">
    <property type="entry name" value="TTHA0802/YceI-like_sf"/>
</dbReference>
<sequence length="205" mass="22646">MTGFLRSVGRQRYWLLGLLLWLGGLAGPLKASAQTKYMTKTGLISFFSASIMEDIEARNNKVAAVLDLSTGQLAFAVPIREFQFKRTLMQEHFNENYMESEKYPKATFTGQVINAAHVLKMLPTASQNVEVEGQMTLHGVSHKVAVSGTLQQRDGQLVVFAYFNIAPADYAIDIPLLVREHIAKSVSVRVNLTCDAVTPTVVSQP</sequence>
<reference evidence="2 3" key="1">
    <citation type="submission" date="2019-07" db="EMBL/GenBank/DDBJ databases">
        <title>Hymenobacter sp. straun FUR1 Genome sequencing and assembly.</title>
        <authorList>
            <person name="Chhetri G."/>
        </authorList>
    </citation>
    <scope>NUCLEOTIDE SEQUENCE [LARGE SCALE GENOMIC DNA]</scope>
    <source>
        <strain evidence="2 3">Fur1</strain>
    </source>
</reference>
<dbReference type="Proteomes" id="UP000317624">
    <property type="component" value="Unassembled WGS sequence"/>
</dbReference>
<dbReference type="InterPro" id="IPR007372">
    <property type="entry name" value="Lipid/polyisoprenoid-bd_YceI"/>
</dbReference>
<feature type="domain" description="Lipid/polyisoprenoid-binding YceI-like" evidence="1">
    <location>
        <begin position="53"/>
        <end position="193"/>
    </location>
</feature>
<dbReference type="AlphaFoldDB" id="A0A558BVF0"/>
<proteinExistence type="predicted"/>
<protein>
    <submittedName>
        <fullName evidence="2">YceI family protein</fullName>
    </submittedName>
</protein>
<keyword evidence="3" id="KW-1185">Reference proteome</keyword>
<dbReference type="Pfam" id="PF04264">
    <property type="entry name" value="YceI"/>
    <property type="match status" value="1"/>
</dbReference>
<evidence type="ECO:0000313" key="3">
    <source>
        <dbReference type="Proteomes" id="UP000317624"/>
    </source>
</evidence>
<evidence type="ECO:0000313" key="2">
    <source>
        <dbReference type="EMBL" id="TVT40494.1"/>
    </source>
</evidence>
<dbReference type="PANTHER" id="PTHR34406">
    <property type="entry name" value="PROTEIN YCEI"/>
    <property type="match status" value="1"/>
</dbReference>
<name>A0A558BVF0_9BACT</name>
<gene>
    <name evidence="2" type="ORF">FNT36_13530</name>
</gene>
<dbReference type="PANTHER" id="PTHR34406:SF1">
    <property type="entry name" value="PROTEIN YCEI"/>
    <property type="match status" value="1"/>
</dbReference>
<comment type="caution">
    <text evidence="2">The sequence shown here is derived from an EMBL/GenBank/DDBJ whole genome shotgun (WGS) entry which is preliminary data.</text>
</comment>
<dbReference type="SUPFAM" id="SSF101874">
    <property type="entry name" value="YceI-like"/>
    <property type="match status" value="1"/>
</dbReference>
<organism evidence="2 3">
    <name type="scientific">Hymenobacter setariae</name>
    <dbReference type="NCBI Taxonomy" id="2594794"/>
    <lineage>
        <taxon>Bacteria</taxon>
        <taxon>Pseudomonadati</taxon>
        <taxon>Bacteroidota</taxon>
        <taxon>Cytophagia</taxon>
        <taxon>Cytophagales</taxon>
        <taxon>Hymenobacteraceae</taxon>
        <taxon>Hymenobacter</taxon>
    </lineage>
</organism>
<dbReference type="OrthoDB" id="117810at2"/>
<dbReference type="RefSeq" id="WP_144848460.1">
    <property type="nucleotide sequence ID" value="NZ_VMRJ01000003.1"/>
</dbReference>
<accession>A0A558BVF0</accession>